<dbReference type="Proteomes" id="UP000239899">
    <property type="component" value="Unassembled WGS sequence"/>
</dbReference>
<keyword evidence="2" id="KW-1185">Reference proteome</keyword>
<proteinExistence type="predicted"/>
<evidence type="ECO:0000313" key="1">
    <source>
        <dbReference type="EMBL" id="PRW20295.1"/>
    </source>
</evidence>
<gene>
    <name evidence="1" type="ORF">C2E21_9179</name>
</gene>
<sequence length="122" mass="12941">MSFEFDEDFDKRLLAGSGIALASYAVAGTAAPAKLHEVYMERTELCHEPTMRWFGLAIGNAAAHQLVISASEPNTKVLKNGLKVAGASWLDKVHKADVGFASAAAQAAFGALCLWRGFANGD</sequence>
<reference evidence="1 2" key="1">
    <citation type="journal article" date="2018" name="Plant J.">
        <title>Genome sequences of Chlorella sorokiniana UTEX 1602 and Micractinium conductrix SAG 241.80: implications to maltose excretion by a green alga.</title>
        <authorList>
            <person name="Arriola M.B."/>
            <person name="Velmurugan N."/>
            <person name="Zhang Y."/>
            <person name="Plunkett M.H."/>
            <person name="Hondzo H."/>
            <person name="Barney B.M."/>
        </authorList>
    </citation>
    <scope>NUCLEOTIDE SEQUENCE [LARGE SCALE GENOMIC DNA]</scope>
    <source>
        <strain evidence="2">UTEX 1602</strain>
    </source>
</reference>
<name>A0A2P6TCD5_CHLSO</name>
<dbReference type="AlphaFoldDB" id="A0A2P6TCD5"/>
<evidence type="ECO:0000313" key="2">
    <source>
        <dbReference type="Proteomes" id="UP000239899"/>
    </source>
</evidence>
<protein>
    <submittedName>
        <fullName evidence="1">Cytochrome C</fullName>
    </submittedName>
</protein>
<dbReference type="EMBL" id="LHPG02000025">
    <property type="protein sequence ID" value="PRW20295.1"/>
    <property type="molecule type" value="Genomic_DNA"/>
</dbReference>
<accession>A0A2P6TCD5</accession>
<organism evidence="1 2">
    <name type="scientific">Chlorella sorokiniana</name>
    <name type="common">Freshwater green alga</name>
    <dbReference type="NCBI Taxonomy" id="3076"/>
    <lineage>
        <taxon>Eukaryota</taxon>
        <taxon>Viridiplantae</taxon>
        <taxon>Chlorophyta</taxon>
        <taxon>core chlorophytes</taxon>
        <taxon>Trebouxiophyceae</taxon>
        <taxon>Chlorellales</taxon>
        <taxon>Chlorellaceae</taxon>
        <taxon>Chlorella clade</taxon>
        <taxon>Chlorella</taxon>
    </lineage>
</organism>
<comment type="caution">
    <text evidence="1">The sequence shown here is derived from an EMBL/GenBank/DDBJ whole genome shotgun (WGS) entry which is preliminary data.</text>
</comment>